<dbReference type="EMBL" id="AP014936">
    <property type="protein sequence ID" value="BAU49244.1"/>
    <property type="molecule type" value="Genomic_DNA"/>
</dbReference>
<proteinExistence type="predicted"/>
<gene>
    <name evidence="1" type="ORF">SVA_2696</name>
</gene>
<evidence type="ECO:0000313" key="2">
    <source>
        <dbReference type="Proteomes" id="UP000218899"/>
    </source>
</evidence>
<accession>A0A1B4VB48</accession>
<dbReference type="InterPro" id="IPR046653">
    <property type="entry name" value="DUF6765"/>
</dbReference>
<dbReference type="OrthoDB" id="569000at2"/>
<protein>
    <submittedName>
        <fullName evidence="1">Signal peptide protein</fullName>
    </submittedName>
</protein>
<name>A0A1B4VB48_9GAMM</name>
<organism evidence="1 2">
    <name type="scientific">Sulfurifustis variabilis</name>
    <dbReference type="NCBI Taxonomy" id="1675686"/>
    <lineage>
        <taxon>Bacteria</taxon>
        <taxon>Pseudomonadati</taxon>
        <taxon>Pseudomonadota</taxon>
        <taxon>Gammaproteobacteria</taxon>
        <taxon>Acidiferrobacterales</taxon>
        <taxon>Acidiferrobacteraceae</taxon>
        <taxon>Sulfurifustis</taxon>
    </lineage>
</organism>
<keyword evidence="2" id="KW-1185">Reference proteome</keyword>
<dbReference type="KEGG" id="sva:SVA_2696"/>
<dbReference type="AlphaFoldDB" id="A0A1B4VB48"/>
<reference evidence="1 2" key="1">
    <citation type="submission" date="2015-08" db="EMBL/GenBank/DDBJ databases">
        <title>Complete genome sequence of Sulfurifustis variabilis.</title>
        <authorList>
            <person name="Miura A."/>
            <person name="Kojima H."/>
            <person name="Fukui M."/>
        </authorList>
    </citation>
    <scope>NUCLEOTIDE SEQUENCE [LARGE SCALE GENOMIC DNA]</scope>
    <source>
        <strain evidence="2">skN76</strain>
    </source>
</reference>
<sequence>MQRDMHYYATYALARAAGLRADAAREIATCAEYVDHADRVAVVCQDGFEIRAEPTSHHPSGRADYTTPRDQRRTWIPFHFLPGNQGDSLDERLLCAMDSPIARAVLDHALERLDRDLGVPLLGIVAHAYADTFAHYGFSGISSPMNRVDEASFVFHCSAAARAALAARRDRFVARYASGPLAGRLLCLGHGSVATFPDEPYLAWEFDYASPARPSGKRENAKTFLVCCERLHDFFVRARARLDGGYDDPGAYRDFAHMRSTIRAILAVEGDVRERVDAWKGAAGAGLLYRRPEPIPDYDAHMLDGEIRAFALQDRERVERTLACRFLQAANLHRGYLLDELLPANGLNVESVPIDW</sequence>
<dbReference type="Pfam" id="PF20551">
    <property type="entry name" value="DUF6765"/>
    <property type="match status" value="1"/>
</dbReference>
<dbReference type="Proteomes" id="UP000218899">
    <property type="component" value="Chromosome"/>
</dbReference>
<evidence type="ECO:0000313" key="1">
    <source>
        <dbReference type="EMBL" id="BAU49244.1"/>
    </source>
</evidence>
<dbReference type="RefSeq" id="WP_148665476.1">
    <property type="nucleotide sequence ID" value="NZ_AP014936.1"/>
</dbReference>